<evidence type="ECO:0000313" key="1">
    <source>
        <dbReference type="EMBL" id="KKK81931.1"/>
    </source>
</evidence>
<dbReference type="AlphaFoldDB" id="A0A0F9BBY3"/>
<protein>
    <submittedName>
        <fullName evidence="1">Uncharacterized protein</fullName>
    </submittedName>
</protein>
<name>A0A0F9BBY3_9ZZZZ</name>
<proteinExistence type="predicted"/>
<accession>A0A0F9BBY3</accession>
<dbReference type="EMBL" id="LAZR01052902">
    <property type="protein sequence ID" value="KKK81931.1"/>
    <property type="molecule type" value="Genomic_DNA"/>
</dbReference>
<reference evidence="1" key="1">
    <citation type="journal article" date="2015" name="Nature">
        <title>Complex archaea that bridge the gap between prokaryotes and eukaryotes.</title>
        <authorList>
            <person name="Spang A."/>
            <person name="Saw J.H."/>
            <person name="Jorgensen S.L."/>
            <person name="Zaremba-Niedzwiedzka K."/>
            <person name="Martijn J."/>
            <person name="Lind A.E."/>
            <person name="van Eijk R."/>
            <person name="Schleper C."/>
            <person name="Guy L."/>
            <person name="Ettema T.J."/>
        </authorList>
    </citation>
    <scope>NUCLEOTIDE SEQUENCE</scope>
</reference>
<organism evidence="1">
    <name type="scientific">marine sediment metagenome</name>
    <dbReference type="NCBI Taxonomy" id="412755"/>
    <lineage>
        <taxon>unclassified sequences</taxon>
        <taxon>metagenomes</taxon>
        <taxon>ecological metagenomes</taxon>
    </lineage>
</organism>
<gene>
    <name evidence="1" type="ORF">LCGC14_2808470</name>
</gene>
<comment type="caution">
    <text evidence="1">The sequence shown here is derived from an EMBL/GenBank/DDBJ whole genome shotgun (WGS) entry which is preliminary data.</text>
</comment>
<sequence>MDKLVEKIAKTLTSGSPKNTEYYWKIMSKQGKKNFLTMAERIHQVILSDLDKEKQLCNNYTCKDRR</sequence>